<dbReference type="PRINTS" id="PR00080">
    <property type="entry name" value="SDRFAMILY"/>
</dbReference>
<name>A0ABT9BEL7_9BACT</name>
<organism evidence="3 4">
    <name type="scientific">Hymenobacter aranciens</name>
    <dbReference type="NCBI Taxonomy" id="3063996"/>
    <lineage>
        <taxon>Bacteria</taxon>
        <taxon>Pseudomonadati</taxon>
        <taxon>Bacteroidota</taxon>
        <taxon>Cytophagia</taxon>
        <taxon>Cytophagales</taxon>
        <taxon>Hymenobacteraceae</taxon>
        <taxon>Hymenobacter</taxon>
    </lineage>
</organism>
<dbReference type="PANTHER" id="PTHR43157">
    <property type="entry name" value="PHOSPHATIDYLINOSITOL-GLYCAN BIOSYNTHESIS CLASS F PROTEIN-RELATED"/>
    <property type="match status" value="1"/>
</dbReference>
<dbReference type="Proteomes" id="UP001176429">
    <property type="component" value="Unassembled WGS sequence"/>
</dbReference>
<keyword evidence="1" id="KW-0560">Oxidoreductase</keyword>
<dbReference type="PRINTS" id="PR00081">
    <property type="entry name" value="GDHRDH"/>
</dbReference>
<dbReference type="Gene3D" id="3.40.50.720">
    <property type="entry name" value="NAD(P)-binding Rossmann-like Domain"/>
    <property type="match status" value="1"/>
</dbReference>
<dbReference type="InterPro" id="IPR036291">
    <property type="entry name" value="NAD(P)-bd_dom_sf"/>
</dbReference>
<sequence>MSDYSAPIALITGATSGIGRVTAIELARRGYCVVLLARSADKAAAVQAEIAALPGAAPAEVLLADLADLGQVRYAAAQFNARYPRLDVLLNNAGLILDARRQTSPDGYELGLATNYLGPFLLTALLLDKLRQSPAARIVNVASEAYHLARPQLDDLQAERHYGAARVYANTKLFNILFTQELARRLRAHGIANVTTNALHPGVIASGFGGQSGNWLARLIQLARPFLRTAEEGAQTSIYLATDARVADVSGGYFSDKKPVAVRHSFNTPANVRQLWEATEELVGVGLLA</sequence>
<accession>A0ABT9BEL7</accession>
<dbReference type="PANTHER" id="PTHR43157:SF31">
    <property type="entry name" value="PHOSPHATIDYLINOSITOL-GLYCAN BIOSYNTHESIS CLASS F PROTEIN"/>
    <property type="match status" value="1"/>
</dbReference>
<evidence type="ECO:0000256" key="1">
    <source>
        <dbReference type="ARBA" id="ARBA00023002"/>
    </source>
</evidence>
<proteinExistence type="inferred from homology"/>
<dbReference type="EMBL" id="JAUQSY010000013">
    <property type="protein sequence ID" value="MDO7876704.1"/>
    <property type="molecule type" value="Genomic_DNA"/>
</dbReference>
<comment type="similarity">
    <text evidence="2">Belongs to the short-chain dehydrogenases/reductases (SDR) family.</text>
</comment>
<dbReference type="Pfam" id="PF00106">
    <property type="entry name" value="adh_short"/>
    <property type="match status" value="1"/>
</dbReference>
<evidence type="ECO:0000313" key="3">
    <source>
        <dbReference type="EMBL" id="MDO7876704.1"/>
    </source>
</evidence>
<evidence type="ECO:0000313" key="4">
    <source>
        <dbReference type="Proteomes" id="UP001176429"/>
    </source>
</evidence>
<gene>
    <name evidence="3" type="ORF">Q5H93_18305</name>
</gene>
<dbReference type="InterPro" id="IPR002347">
    <property type="entry name" value="SDR_fam"/>
</dbReference>
<protein>
    <submittedName>
        <fullName evidence="3">SDR family NAD(P)-dependent oxidoreductase</fullName>
    </submittedName>
</protein>
<dbReference type="SUPFAM" id="SSF51735">
    <property type="entry name" value="NAD(P)-binding Rossmann-fold domains"/>
    <property type="match status" value="1"/>
</dbReference>
<keyword evidence="4" id="KW-1185">Reference proteome</keyword>
<dbReference type="RefSeq" id="WP_305008085.1">
    <property type="nucleotide sequence ID" value="NZ_JAUQSY010000013.1"/>
</dbReference>
<reference evidence="3" key="1">
    <citation type="submission" date="2023-07" db="EMBL/GenBank/DDBJ databases">
        <authorList>
            <person name="Kim M.K."/>
        </authorList>
    </citation>
    <scope>NUCLEOTIDE SEQUENCE</scope>
    <source>
        <strain evidence="3">ASUV-10-1</strain>
    </source>
</reference>
<comment type="caution">
    <text evidence="3">The sequence shown here is derived from an EMBL/GenBank/DDBJ whole genome shotgun (WGS) entry which is preliminary data.</text>
</comment>
<evidence type="ECO:0000256" key="2">
    <source>
        <dbReference type="RuleBase" id="RU000363"/>
    </source>
</evidence>